<dbReference type="PRINTS" id="PR00385">
    <property type="entry name" value="P450"/>
</dbReference>
<dbReference type="PANTHER" id="PTHR24305">
    <property type="entry name" value="CYTOCHROME P450"/>
    <property type="match status" value="1"/>
</dbReference>
<dbReference type="PRINTS" id="PR00463">
    <property type="entry name" value="EP450I"/>
</dbReference>
<organism evidence="8 9">
    <name type="scientific">Setomelanomma holmii</name>
    <dbReference type="NCBI Taxonomy" id="210430"/>
    <lineage>
        <taxon>Eukaryota</taxon>
        <taxon>Fungi</taxon>
        <taxon>Dikarya</taxon>
        <taxon>Ascomycota</taxon>
        <taxon>Pezizomycotina</taxon>
        <taxon>Dothideomycetes</taxon>
        <taxon>Pleosporomycetidae</taxon>
        <taxon>Pleosporales</taxon>
        <taxon>Pleosporineae</taxon>
        <taxon>Phaeosphaeriaceae</taxon>
        <taxon>Setomelanomma</taxon>
    </lineage>
</organism>
<dbReference type="AlphaFoldDB" id="A0A9P4GYA6"/>
<dbReference type="GO" id="GO:0016705">
    <property type="term" value="F:oxidoreductase activity, acting on paired donors, with incorporation or reduction of molecular oxygen"/>
    <property type="evidence" value="ECO:0007669"/>
    <property type="project" value="InterPro"/>
</dbReference>
<dbReference type="InterPro" id="IPR002401">
    <property type="entry name" value="Cyt_P450_E_grp-I"/>
</dbReference>
<keyword evidence="4 6" id="KW-0479">Metal-binding</keyword>
<dbReference type="GO" id="GO:0004497">
    <property type="term" value="F:monooxygenase activity"/>
    <property type="evidence" value="ECO:0007669"/>
    <property type="project" value="UniProtKB-KW"/>
</dbReference>
<name>A0A9P4GYA6_9PLEO</name>
<dbReference type="PROSITE" id="PS00086">
    <property type="entry name" value="CYTOCHROME_P450"/>
    <property type="match status" value="1"/>
</dbReference>
<dbReference type="CDD" id="cd11060">
    <property type="entry name" value="CYP57A1-like"/>
    <property type="match status" value="1"/>
</dbReference>
<evidence type="ECO:0000256" key="6">
    <source>
        <dbReference type="PIRSR" id="PIRSR602401-1"/>
    </source>
</evidence>
<sequence length="478" mass="53654">MFIGSLVQYWRLRHIPGPPLAAWTNLWLMQHMHHKETFHMVKRRLHQRYGPIQRYGPNRVMFSDPAAVPVILGSTNVYQKGPNHGPTKAFVNGSEVASFIAITDDSKAARLKRNLHSTFSANGVLAYEQHIDQTVTEVVQHLRAAGPTADLSEWSTWFAFDTMARIAFSEDQGFMSRQEDIDGAAAAARARFEHWNLYWTIPWLDAILFKNWFARHSKRPPSGLMRLAMRAIESRRLKGGVGTHSDILDLFLKCGESDPQLFTPSTIIGLTITTIQAGSETTGYTTAICLYNLLTNPRVLAKLRGELETVSPTTPTGWTLPPATALRPLPYLEACVKESNRLRPTINIPSERVVPAGGRTIAGVFIPGGTIVGNNTSGMYMDANIWGPDVDVYRPERWLEASEEQRVKMNRANLLFSAGKRMCLGLHVSWLEMRKVVPALVMNFEMTLVHPDRDLYQKPGIFAEPGEILVRIEPRCSP</sequence>
<evidence type="ECO:0000256" key="4">
    <source>
        <dbReference type="ARBA" id="ARBA00022723"/>
    </source>
</evidence>
<dbReference type="InterPro" id="IPR036396">
    <property type="entry name" value="Cyt_P450_sf"/>
</dbReference>
<feature type="binding site" description="axial binding residue" evidence="6">
    <location>
        <position position="423"/>
    </location>
    <ligand>
        <name>heme</name>
        <dbReference type="ChEBI" id="CHEBI:30413"/>
    </ligand>
    <ligandPart>
        <name>Fe</name>
        <dbReference type="ChEBI" id="CHEBI:18248"/>
    </ligandPart>
</feature>
<dbReference type="InterPro" id="IPR001128">
    <property type="entry name" value="Cyt_P450"/>
</dbReference>
<keyword evidence="3 6" id="KW-0349">Heme</keyword>
<evidence type="ECO:0000313" key="9">
    <source>
        <dbReference type="Proteomes" id="UP000799777"/>
    </source>
</evidence>
<dbReference type="EMBL" id="ML978328">
    <property type="protein sequence ID" value="KAF2023734.1"/>
    <property type="molecule type" value="Genomic_DNA"/>
</dbReference>
<reference evidence="8" key="1">
    <citation type="journal article" date="2020" name="Stud. Mycol.">
        <title>101 Dothideomycetes genomes: a test case for predicting lifestyles and emergence of pathogens.</title>
        <authorList>
            <person name="Haridas S."/>
            <person name="Albert R."/>
            <person name="Binder M."/>
            <person name="Bloem J."/>
            <person name="Labutti K."/>
            <person name="Salamov A."/>
            <person name="Andreopoulos B."/>
            <person name="Baker S."/>
            <person name="Barry K."/>
            <person name="Bills G."/>
            <person name="Bluhm B."/>
            <person name="Cannon C."/>
            <person name="Castanera R."/>
            <person name="Culley D."/>
            <person name="Daum C."/>
            <person name="Ezra D."/>
            <person name="Gonzalez J."/>
            <person name="Henrissat B."/>
            <person name="Kuo A."/>
            <person name="Liang C."/>
            <person name="Lipzen A."/>
            <person name="Lutzoni F."/>
            <person name="Magnuson J."/>
            <person name="Mondo S."/>
            <person name="Nolan M."/>
            <person name="Ohm R."/>
            <person name="Pangilinan J."/>
            <person name="Park H.-J."/>
            <person name="Ramirez L."/>
            <person name="Alfaro M."/>
            <person name="Sun H."/>
            <person name="Tritt A."/>
            <person name="Yoshinaga Y."/>
            <person name="Zwiers L.-H."/>
            <person name="Turgeon B."/>
            <person name="Goodwin S."/>
            <person name="Spatafora J."/>
            <person name="Crous P."/>
            <person name="Grigoriev I."/>
        </authorList>
    </citation>
    <scope>NUCLEOTIDE SEQUENCE</scope>
    <source>
        <strain evidence="8">CBS 110217</strain>
    </source>
</reference>
<dbReference type="Proteomes" id="UP000799777">
    <property type="component" value="Unassembled WGS sequence"/>
</dbReference>
<evidence type="ECO:0000256" key="5">
    <source>
        <dbReference type="ARBA" id="ARBA00023004"/>
    </source>
</evidence>
<keyword evidence="5 6" id="KW-0408">Iron</keyword>
<dbReference type="SUPFAM" id="SSF48264">
    <property type="entry name" value="Cytochrome P450"/>
    <property type="match status" value="1"/>
</dbReference>
<dbReference type="OrthoDB" id="3934656at2759"/>
<evidence type="ECO:0000256" key="7">
    <source>
        <dbReference type="RuleBase" id="RU000461"/>
    </source>
</evidence>
<evidence type="ECO:0000313" key="8">
    <source>
        <dbReference type="EMBL" id="KAF2023734.1"/>
    </source>
</evidence>
<protein>
    <submittedName>
        <fullName evidence="8">Cytochrome P450</fullName>
    </submittedName>
</protein>
<evidence type="ECO:0000256" key="1">
    <source>
        <dbReference type="ARBA" id="ARBA00001971"/>
    </source>
</evidence>
<dbReference type="InterPro" id="IPR050121">
    <property type="entry name" value="Cytochrome_P450_monoxygenase"/>
</dbReference>
<dbReference type="GO" id="GO:0005506">
    <property type="term" value="F:iron ion binding"/>
    <property type="evidence" value="ECO:0007669"/>
    <property type="project" value="InterPro"/>
</dbReference>
<gene>
    <name evidence="8" type="ORF">EK21DRAFT_105122</name>
</gene>
<proteinExistence type="inferred from homology"/>
<keyword evidence="9" id="KW-1185">Reference proteome</keyword>
<comment type="cofactor">
    <cofactor evidence="1 6">
        <name>heme</name>
        <dbReference type="ChEBI" id="CHEBI:30413"/>
    </cofactor>
</comment>
<dbReference type="Gene3D" id="1.10.630.10">
    <property type="entry name" value="Cytochrome P450"/>
    <property type="match status" value="1"/>
</dbReference>
<dbReference type="InterPro" id="IPR017972">
    <property type="entry name" value="Cyt_P450_CS"/>
</dbReference>
<comment type="caution">
    <text evidence="8">The sequence shown here is derived from an EMBL/GenBank/DDBJ whole genome shotgun (WGS) entry which is preliminary data.</text>
</comment>
<dbReference type="FunFam" id="1.10.630.10:FF:000188">
    <property type="entry name" value="Cytochrome P450, putative (Eurofung)"/>
    <property type="match status" value="1"/>
</dbReference>
<dbReference type="PANTHER" id="PTHR24305:SF210">
    <property type="entry name" value="CYTOCHROME P450 MONOOXYGENASE ASQL-RELATED"/>
    <property type="match status" value="1"/>
</dbReference>
<accession>A0A9P4GYA6</accession>
<evidence type="ECO:0000256" key="2">
    <source>
        <dbReference type="ARBA" id="ARBA00010617"/>
    </source>
</evidence>
<comment type="similarity">
    <text evidence="2 7">Belongs to the cytochrome P450 family.</text>
</comment>
<dbReference type="GO" id="GO:0020037">
    <property type="term" value="F:heme binding"/>
    <property type="evidence" value="ECO:0007669"/>
    <property type="project" value="InterPro"/>
</dbReference>
<dbReference type="Pfam" id="PF00067">
    <property type="entry name" value="p450"/>
    <property type="match status" value="1"/>
</dbReference>
<keyword evidence="7" id="KW-0503">Monooxygenase</keyword>
<evidence type="ECO:0000256" key="3">
    <source>
        <dbReference type="ARBA" id="ARBA00022617"/>
    </source>
</evidence>
<keyword evidence="7" id="KW-0560">Oxidoreductase</keyword>